<organism evidence="2 3">
    <name type="scientific">Candidatus Coproplasma avicola</name>
    <dbReference type="NCBI Taxonomy" id="2840744"/>
    <lineage>
        <taxon>Bacteria</taxon>
        <taxon>Bacillati</taxon>
        <taxon>Bacillota</taxon>
        <taxon>Clostridia</taxon>
        <taxon>Eubacteriales</taxon>
        <taxon>Candidatus Coproplasma</taxon>
    </lineage>
</organism>
<feature type="region of interest" description="Disordered" evidence="1">
    <location>
        <begin position="77"/>
        <end position="163"/>
    </location>
</feature>
<proteinExistence type="predicted"/>
<dbReference type="Proteomes" id="UP000823913">
    <property type="component" value="Unassembled WGS sequence"/>
</dbReference>
<reference evidence="2" key="1">
    <citation type="submission" date="2020-10" db="EMBL/GenBank/DDBJ databases">
        <authorList>
            <person name="Gilroy R."/>
        </authorList>
    </citation>
    <scope>NUCLEOTIDE SEQUENCE</scope>
    <source>
        <strain evidence="2">ChiW16-3235</strain>
    </source>
</reference>
<feature type="compositionally biased region" description="Acidic residues" evidence="1">
    <location>
        <begin position="100"/>
        <end position="163"/>
    </location>
</feature>
<sequence length="163" mass="19276">MVRYIKCPRCELNYIDADKQEYCDVCIAEMKGNKLQFADLEDEELDEALEAENTELCPICGVNRMPIGESMCESCRRKSEYEEEEEVDPDKDEEWKSYLDDDMEDLTLDDEELEEEFKEDEEEDEEENSEPDDFDDDLSDLADEDFDDDEDDEEDDDDDDDLF</sequence>
<gene>
    <name evidence="2" type="ORF">IAB94_00505</name>
</gene>
<dbReference type="AlphaFoldDB" id="A0A9D1E597"/>
<feature type="compositionally biased region" description="Acidic residues" evidence="1">
    <location>
        <begin position="81"/>
        <end position="92"/>
    </location>
</feature>
<reference evidence="2" key="2">
    <citation type="journal article" date="2021" name="PeerJ">
        <title>Extensive microbial diversity within the chicken gut microbiome revealed by metagenomics and culture.</title>
        <authorList>
            <person name="Gilroy R."/>
            <person name="Ravi A."/>
            <person name="Getino M."/>
            <person name="Pursley I."/>
            <person name="Horton D.L."/>
            <person name="Alikhan N.F."/>
            <person name="Baker D."/>
            <person name="Gharbi K."/>
            <person name="Hall N."/>
            <person name="Watson M."/>
            <person name="Adriaenssens E.M."/>
            <person name="Foster-Nyarko E."/>
            <person name="Jarju S."/>
            <person name="Secka A."/>
            <person name="Antonio M."/>
            <person name="Oren A."/>
            <person name="Chaudhuri R.R."/>
            <person name="La Ragione R."/>
            <person name="Hildebrand F."/>
            <person name="Pallen M.J."/>
        </authorList>
    </citation>
    <scope>NUCLEOTIDE SEQUENCE</scope>
    <source>
        <strain evidence="2">ChiW16-3235</strain>
    </source>
</reference>
<accession>A0A9D1E597</accession>
<dbReference type="EMBL" id="DVHK01000011">
    <property type="protein sequence ID" value="HIR66510.1"/>
    <property type="molecule type" value="Genomic_DNA"/>
</dbReference>
<protein>
    <submittedName>
        <fullName evidence="2">Uncharacterized protein</fullName>
    </submittedName>
</protein>
<evidence type="ECO:0000256" key="1">
    <source>
        <dbReference type="SAM" id="MobiDB-lite"/>
    </source>
</evidence>
<evidence type="ECO:0000313" key="3">
    <source>
        <dbReference type="Proteomes" id="UP000823913"/>
    </source>
</evidence>
<comment type="caution">
    <text evidence="2">The sequence shown here is derived from an EMBL/GenBank/DDBJ whole genome shotgun (WGS) entry which is preliminary data.</text>
</comment>
<evidence type="ECO:0000313" key="2">
    <source>
        <dbReference type="EMBL" id="HIR66510.1"/>
    </source>
</evidence>
<name>A0A9D1E597_9FIRM</name>